<organism evidence="1 3">
    <name type="scientific">Blomia tropicalis</name>
    <name type="common">Mite</name>
    <dbReference type="NCBI Taxonomy" id="40697"/>
    <lineage>
        <taxon>Eukaryota</taxon>
        <taxon>Metazoa</taxon>
        <taxon>Ecdysozoa</taxon>
        <taxon>Arthropoda</taxon>
        <taxon>Chelicerata</taxon>
        <taxon>Arachnida</taxon>
        <taxon>Acari</taxon>
        <taxon>Acariformes</taxon>
        <taxon>Sarcoptiformes</taxon>
        <taxon>Astigmata</taxon>
        <taxon>Glycyphagoidea</taxon>
        <taxon>Echimyopodidae</taxon>
        <taxon>Blomia</taxon>
    </lineage>
</organism>
<comment type="caution">
    <text evidence="1">The sequence shown here is derived from an EMBL/GenBank/DDBJ whole genome shotgun (WGS) entry which is preliminary data.</text>
</comment>
<evidence type="ECO:0000313" key="3">
    <source>
        <dbReference type="Proteomes" id="UP001142055"/>
    </source>
</evidence>
<dbReference type="Proteomes" id="UP001142055">
    <property type="component" value="Chromosome 4"/>
</dbReference>
<dbReference type="EMBL" id="JAPWDV010000004">
    <property type="protein sequence ID" value="KAJ6215334.1"/>
    <property type="molecule type" value="Genomic_DNA"/>
</dbReference>
<dbReference type="AlphaFoldDB" id="A0A9Q0RI32"/>
<protein>
    <submittedName>
        <fullName evidence="1">Uncharacterized protein</fullName>
    </submittedName>
</protein>
<sequence>MELGNRSPRELFVDIRSIGSDIGCTAAAIRRQWLDALPTTYQNALVTHEDDNDDSMVEWAERIH</sequence>
<evidence type="ECO:0000313" key="1">
    <source>
        <dbReference type="EMBL" id="KAJ6215334.1"/>
    </source>
</evidence>
<proteinExistence type="predicted"/>
<keyword evidence="3" id="KW-1185">Reference proteome</keyword>
<reference evidence="1" key="1">
    <citation type="submission" date="2022-12" db="EMBL/GenBank/DDBJ databases">
        <title>Genome assemblies of Blomia tropicalis.</title>
        <authorList>
            <person name="Cui Y."/>
        </authorList>
    </citation>
    <scope>NUCLEOTIDE SEQUENCE</scope>
    <source>
        <tissue evidence="1">Adult mites</tissue>
    </source>
</reference>
<gene>
    <name evidence="1" type="ORF">RDWZM_009834</name>
    <name evidence="2" type="ORF">RDWZM_009884</name>
</gene>
<evidence type="ECO:0000313" key="2">
    <source>
        <dbReference type="EMBL" id="KAJ6215384.1"/>
    </source>
</evidence>
<accession>A0A9Q0RI32</accession>
<dbReference type="EMBL" id="JAPWDV010000004">
    <property type="protein sequence ID" value="KAJ6215384.1"/>
    <property type="molecule type" value="Genomic_DNA"/>
</dbReference>
<name>A0A9Q0RI32_BLOTA</name>